<dbReference type="InterPro" id="IPR027417">
    <property type="entry name" value="P-loop_NTPase"/>
</dbReference>
<evidence type="ECO:0000313" key="6">
    <source>
        <dbReference type="Proteomes" id="UP000070687"/>
    </source>
</evidence>
<dbReference type="PANTHER" id="PTHR24220:SF86">
    <property type="entry name" value="ABC TRANSPORTER ABCH.1"/>
    <property type="match status" value="1"/>
</dbReference>
<dbReference type="PATRIC" id="fig|2702.100.peg.1286"/>
<accession>A0A133NRN2</accession>
<dbReference type="Pfam" id="PF00005">
    <property type="entry name" value="ABC_tran"/>
    <property type="match status" value="1"/>
</dbReference>
<evidence type="ECO:0000256" key="2">
    <source>
        <dbReference type="ARBA" id="ARBA00022741"/>
    </source>
</evidence>
<dbReference type="InterPro" id="IPR003593">
    <property type="entry name" value="AAA+_ATPase"/>
</dbReference>
<evidence type="ECO:0000256" key="3">
    <source>
        <dbReference type="ARBA" id="ARBA00022840"/>
    </source>
</evidence>
<dbReference type="PROSITE" id="PS50893">
    <property type="entry name" value="ABC_TRANSPORTER_2"/>
    <property type="match status" value="1"/>
</dbReference>
<proteinExistence type="predicted"/>
<dbReference type="CDD" id="cd03255">
    <property type="entry name" value="ABC_MJ0796_LolCDE_FtsE"/>
    <property type="match status" value="1"/>
</dbReference>
<dbReference type="Gene3D" id="3.40.50.300">
    <property type="entry name" value="P-loop containing nucleotide triphosphate hydrolases"/>
    <property type="match status" value="1"/>
</dbReference>
<dbReference type="InterPro" id="IPR003439">
    <property type="entry name" value="ABC_transporter-like_ATP-bd"/>
</dbReference>
<dbReference type="PROSITE" id="PS00211">
    <property type="entry name" value="ABC_TRANSPORTER_1"/>
    <property type="match status" value="1"/>
</dbReference>
<dbReference type="GO" id="GO:0016887">
    <property type="term" value="F:ATP hydrolysis activity"/>
    <property type="evidence" value="ECO:0007669"/>
    <property type="project" value="InterPro"/>
</dbReference>
<dbReference type="GO" id="GO:0005524">
    <property type="term" value="F:ATP binding"/>
    <property type="evidence" value="ECO:0007669"/>
    <property type="project" value="UniProtKB-KW"/>
</dbReference>
<name>A0A133NRN2_GARVA</name>
<dbReference type="InterPro" id="IPR017871">
    <property type="entry name" value="ABC_transporter-like_CS"/>
</dbReference>
<dbReference type="InterPro" id="IPR015854">
    <property type="entry name" value="ABC_transpr_LolD-like"/>
</dbReference>
<keyword evidence="3 5" id="KW-0067">ATP-binding</keyword>
<dbReference type="InterPro" id="IPR017911">
    <property type="entry name" value="MacB-like_ATP-bd"/>
</dbReference>
<sequence length="236" mass="25818">MIMGNNPVPLVELQDVSARVKLGNGEWLTTVNSASMLLNQGETYAVVGRSGSGKTSLISIIGFLNKNFTGKYYYSGKSIQKCSDTTVSHMRARNIGFVFQNYSLIKHLSIRENVELPLLYAGLQQSKQTRRKTIEEALCAVGLQDKLNEYPGSLSGGEQQRVAIARALVTNPELLICDEPTGALDSSTGEKVLQVLHDRVQESGTTLLLVTHDMKVARSCSHIFTMEGGVLYDYAA</sequence>
<gene>
    <name evidence="5" type="ORF">HMPREF3208_01303</name>
</gene>
<dbReference type="GO" id="GO:0022857">
    <property type="term" value="F:transmembrane transporter activity"/>
    <property type="evidence" value="ECO:0007669"/>
    <property type="project" value="TreeGrafter"/>
</dbReference>
<reference evidence="5 6" key="1">
    <citation type="submission" date="2016-01" db="EMBL/GenBank/DDBJ databases">
        <authorList>
            <person name="Oliw E.H."/>
        </authorList>
    </citation>
    <scope>NUCLEOTIDE SEQUENCE [LARGE SCALE GENOMIC DNA]</scope>
    <source>
        <strain evidence="5 6">PSS_7772B</strain>
    </source>
</reference>
<evidence type="ECO:0000256" key="1">
    <source>
        <dbReference type="ARBA" id="ARBA00022448"/>
    </source>
</evidence>
<organism evidence="5 6">
    <name type="scientific">Gardnerella vaginalis</name>
    <dbReference type="NCBI Taxonomy" id="2702"/>
    <lineage>
        <taxon>Bacteria</taxon>
        <taxon>Bacillati</taxon>
        <taxon>Actinomycetota</taxon>
        <taxon>Actinomycetes</taxon>
        <taxon>Bifidobacteriales</taxon>
        <taxon>Bifidobacteriaceae</taxon>
        <taxon>Gardnerella</taxon>
    </lineage>
</organism>
<dbReference type="RefSeq" id="WP_064347677.1">
    <property type="nucleotide sequence ID" value="NZ_KQ956873.1"/>
</dbReference>
<keyword evidence="1" id="KW-0813">Transport</keyword>
<dbReference type="SUPFAM" id="SSF52540">
    <property type="entry name" value="P-loop containing nucleoside triphosphate hydrolases"/>
    <property type="match status" value="1"/>
</dbReference>
<dbReference type="Proteomes" id="UP000070687">
    <property type="component" value="Unassembled WGS sequence"/>
</dbReference>
<dbReference type="EMBL" id="LRQB01000085">
    <property type="protein sequence ID" value="KXA18946.1"/>
    <property type="molecule type" value="Genomic_DNA"/>
</dbReference>
<dbReference type="PANTHER" id="PTHR24220">
    <property type="entry name" value="IMPORT ATP-BINDING PROTEIN"/>
    <property type="match status" value="1"/>
</dbReference>
<dbReference type="SMART" id="SM00382">
    <property type="entry name" value="AAA"/>
    <property type="match status" value="1"/>
</dbReference>
<dbReference type="AlphaFoldDB" id="A0A133NRN2"/>
<comment type="caution">
    <text evidence="5">The sequence shown here is derived from an EMBL/GenBank/DDBJ whole genome shotgun (WGS) entry which is preliminary data.</text>
</comment>
<feature type="domain" description="ABC transporter" evidence="4">
    <location>
        <begin position="11"/>
        <end position="236"/>
    </location>
</feature>
<keyword evidence="2" id="KW-0547">Nucleotide-binding</keyword>
<dbReference type="eggNOG" id="COG1136">
    <property type="taxonomic scope" value="Bacteria"/>
</dbReference>
<dbReference type="GO" id="GO:0005886">
    <property type="term" value="C:plasma membrane"/>
    <property type="evidence" value="ECO:0007669"/>
    <property type="project" value="TreeGrafter"/>
</dbReference>
<protein>
    <submittedName>
        <fullName evidence="5">ABC transporter, ATP-binding protein</fullName>
    </submittedName>
</protein>
<evidence type="ECO:0000259" key="4">
    <source>
        <dbReference type="PROSITE" id="PS50893"/>
    </source>
</evidence>
<evidence type="ECO:0000313" key="5">
    <source>
        <dbReference type="EMBL" id="KXA18946.1"/>
    </source>
</evidence>
<dbReference type="OrthoDB" id="3242895at2"/>